<proteinExistence type="predicted"/>
<keyword evidence="2" id="KW-1185">Reference proteome</keyword>
<accession>A0A9P8XT97</accession>
<name>A0A9P8XT97_9PEZI</name>
<dbReference type="RefSeq" id="XP_046004285.1">
    <property type="nucleotide sequence ID" value="XM_046163025.1"/>
</dbReference>
<dbReference type="AlphaFoldDB" id="A0A9P8XT97"/>
<dbReference type="GeneID" id="70192571"/>
<dbReference type="EMBL" id="JAGTJQ010000016">
    <property type="protein sequence ID" value="KAH7010800.1"/>
    <property type="molecule type" value="Genomic_DNA"/>
</dbReference>
<evidence type="ECO:0000313" key="1">
    <source>
        <dbReference type="EMBL" id="KAH7010800.1"/>
    </source>
</evidence>
<dbReference type="OrthoDB" id="4955652at2759"/>
<dbReference type="Proteomes" id="UP000756346">
    <property type="component" value="Unassembled WGS sequence"/>
</dbReference>
<gene>
    <name evidence="1" type="ORF">B0I36DRAFT_55819</name>
</gene>
<organism evidence="1 2">
    <name type="scientific">Microdochium trichocladiopsis</name>
    <dbReference type="NCBI Taxonomy" id="1682393"/>
    <lineage>
        <taxon>Eukaryota</taxon>
        <taxon>Fungi</taxon>
        <taxon>Dikarya</taxon>
        <taxon>Ascomycota</taxon>
        <taxon>Pezizomycotina</taxon>
        <taxon>Sordariomycetes</taxon>
        <taxon>Xylariomycetidae</taxon>
        <taxon>Xylariales</taxon>
        <taxon>Microdochiaceae</taxon>
        <taxon>Microdochium</taxon>
    </lineage>
</organism>
<protein>
    <submittedName>
        <fullName evidence="1">Uncharacterized protein</fullName>
    </submittedName>
</protein>
<sequence>MRGRKHAEAPGLLPLNLLRASRGRAPALRGCPGCLLQQNHRKPAKQLFLHIDESLGRGLRVIAYHTKNDYVWSPDHHTPPSSEKEFGRRNYVWKTFTWDQDGQMLAAVSKGGGKKRTVIIEDCIIEVVELVHTSNGHAGWDTTWRDVNHSS</sequence>
<comment type="caution">
    <text evidence="1">The sequence shown here is derived from an EMBL/GenBank/DDBJ whole genome shotgun (WGS) entry which is preliminary data.</text>
</comment>
<evidence type="ECO:0000313" key="2">
    <source>
        <dbReference type="Proteomes" id="UP000756346"/>
    </source>
</evidence>
<reference evidence="1" key="1">
    <citation type="journal article" date="2021" name="Nat. Commun.">
        <title>Genetic determinants of endophytism in the Arabidopsis root mycobiome.</title>
        <authorList>
            <person name="Mesny F."/>
            <person name="Miyauchi S."/>
            <person name="Thiergart T."/>
            <person name="Pickel B."/>
            <person name="Atanasova L."/>
            <person name="Karlsson M."/>
            <person name="Huettel B."/>
            <person name="Barry K.W."/>
            <person name="Haridas S."/>
            <person name="Chen C."/>
            <person name="Bauer D."/>
            <person name="Andreopoulos W."/>
            <person name="Pangilinan J."/>
            <person name="LaButti K."/>
            <person name="Riley R."/>
            <person name="Lipzen A."/>
            <person name="Clum A."/>
            <person name="Drula E."/>
            <person name="Henrissat B."/>
            <person name="Kohler A."/>
            <person name="Grigoriev I.V."/>
            <person name="Martin F.M."/>
            <person name="Hacquard S."/>
        </authorList>
    </citation>
    <scope>NUCLEOTIDE SEQUENCE</scope>
    <source>
        <strain evidence="1">MPI-CAGE-CH-0230</strain>
    </source>
</reference>